<evidence type="ECO:0000256" key="6">
    <source>
        <dbReference type="ARBA" id="ARBA00023295"/>
    </source>
</evidence>
<dbReference type="InterPro" id="IPR036881">
    <property type="entry name" value="Glyco_hydro_3_C_sf"/>
</dbReference>
<comment type="similarity">
    <text evidence="2">Belongs to the glycosyl hydrolase 3 family.</text>
</comment>
<protein>
    <recommendedName>
        <fullName evidence="3">beta-glucosidase</fullName>
        <ecNumber evidence="3">3.2.1.21</ecNumber>
    </recommendedName>
</protein>
<dbReference type="Gene3D" id="3.40.50.1700">
    <property type="entry name" value="Glycoside hydrolase family 3 C-terminal domain"/>
    <property type="match status" value="1"/>
</dbReference>
<evidence type="ECO:0000259" key="7">
    <source>
        <dbReference type="Pfam" id="PF01915"/>
    </source>
</evidence>
<sequence>VVIIVSGRPLIITDELDKWSGLIAAWLPGSEGKGVTDVIFGDYNPTGRLSVTWPRTMEQIPINFGDSDYDPLFEYGYGLSY</sequence>
<feature type="domain" description="Glycoside hydrolase family 3 C-terminal" evidence="7">
    <location>
        <begin position="1"/>
        <end position="81"/>
    </location>
</feature>
<dbReference type="Pfam" id="PF01915">
    <property type="entry name" value="Glyco_hydro_3_C"/>
    <property type="match status" value="1"/>
</dbReference>
<name>A0A381XFX6_9ZZZZ</name>
<accession>A0A381XFX6</accession>
<dbReference type="AlphaFoldDB" id="A0A381XFX6"/>
<evidence type="ECO:0000256" key="1">
    <source>
        <dbReference type="ARBA" id="ARBA00000448"/>
    </source>
</evidence>
<keyword evidence="4" id="KW-0732">Signal</keyword>
<feature type="non-terminal residue" evidence="8">
    <location>
        <position position="1"/>
    </location>
</feature>
<dbReference type="InterPro" id="IPR002772">
    <property type="entry name" value="Glyco_hydro_3_C"/>
</dbReference>
<dbReference type="EC" id="3.2.1.21" evidence="3"/>
<proteinExistence type="inferred from homology"/>
<dbReference type="PANTHER" id="PTHR30620">
    <property type="entry name" value="PERIPLASMIC BETA-GLUCOSIDASE-RELATED"/>
    <property type="match status" value="1"/>
</dbReference>
<dbReference type="SUPFAM" id="SSF52279">
    <property type="entry name" value="Beta-D-glucan exohydrolase, C-terminal domain"/>
    <property type="match status" value="1"/>
</dbReference>
<evidence type="ECO:0000256" key="3">
    <source>
        <dbReference type="ARBA" id="ARBA00012744"/>
    </source>
</evidence>
<dbReference type="PANTHER" id="PTHR30620:SF16">
    <property type="entry name" value="LYSOSOMAL BETA GLUCOSIDASE"/>
    <property type="match status" value="1"/>
</dbReference>
<evidence type="ECO:0000256" key="2">
    <source>
        <dbReference type="ARBA" id="ARBA00005336"/>
    </source>
</evidence>
<dbReference type="EMBL" id="UINC01015029">
    <property type="protein sequence ID" value="SVA63619.1"/>
    <property type="molecule type" value="Genomic_DNA"/>
</dbReference>
<reference evidence="8" key="1">
    <citation type="submission" date="2018-05" db="EMBL/GenBank/DDBJ databases">
        <authorList>
            <person name="Lanie J.A."/>
            <person name="Ng W.-L."/>
            <person name="Kazmierczak K.M."/>
            <person name="Andrzejewski T.M."/>
            <person name="Davidsen T.M."/>
            <person name="Wayne K.J."/>
            <person name="Tettelin H."/>
            <person name="Glass J.I."/>
            <person name="Rusch D."/>
            <person name="Podicherti R."/>
            <person name="Tsui H.-C.T."/>
            <person name="Winkler M.E."/>
        </authorList>
    </citation>
    <scope>NUCLEOTIDE SEQUENCE</scope>
</reference>
<evidence type="ECO:0000256" key="5">
    <source>
        <dbReference type="ARBA" id="ARBA00022801"/>
    </source>
</evidence>
<keyword evidence="5" id="KW-0378">Hydrolase</keyword>
<organism evidence="8">
    <name type="scientific">marine metagenome</name>
    <dbReference type="NCBI Taxonomy" id="408172"/>
    <lineage>
        <taxon>unclassified sequences</taxon>
        <taxon>metagenomes</taxon>
        <taxon>ecological metagenomes</taxon>
    </lineage>
</organism>
<evidence type="ECO:0000256" key="4">
    <source>
        <dbReference type="ARBA" id="ARBA00022729"/>
    </source>
</evidence>
<keyword evidence="6" id="KW-0326">Glycosidase</keyword>
<dbReference type="InterPro" id="IPR051915">
    <property type="entry name" value="Cellulose_Degrad_GH3"/>
</dbReference>
<dbReference type="GO" id="GO:0008422">
    <property type="term" value="F:beta-glucosidase activity"/>
    <property type="evidence" value="ECO:0007669"/>
    <property type="project" value="UniProtKB-EC"/>
</dbReference>
<comment type="catalytic activity">
    <reaction evidence="1">
        <text>Hydrolysis of terminal, non-reducing beta-D-glucosyl residues with release of beta-D-glucose.</text>
        <dbReference type="EC" id="3.2.1.21"/>
    </reaction>
</comment>
<gene>
    <name evidence="8" type="ORF">METZ01_LOCUS116473</name>
</gene>
<evidence type="ECO:0000313" key="8">
    <source>
        <dbReference type="EMBL" id="SVA63619.1"/>
    </source>
</evidence>
<dbReference type="GO" id="GO:0009251">
    <property type="term" value="P:glucan catabolic process"/>
    <property type="evidence" value="ECO:0007669"/>
    <property type="project" value="TreeGrafter"/>
</dbReference>